<name>A0ACC1TH64_9AGAR</name>
<gene>
    <name evidence="1" type="ORF">F5876DRAFT_83890</name>
</gene>
<dbReference type="Proteomes" id="UP001163835">
    <property type="component" value="Unassembled WGS sequence"/>
</dbReference>
<keyword evidence="2" id="KW-1185">Reference proteome</keyword>
<accession>A0ACC1TH64</accession>
<proteinExistence type="predicted"/>
<comment type="caution">
    <text evidence="1">The sequence shown here is derived from an EMBL/GenBank/DDBJ whole genome shotgun (WGS) entry which is preliminary data.</text>
</comment>
<organism evidence="1 2">
    <name type="scientific">Lentinula aff. lateritia</name>
    <dbReference type="NCBI Taxonomy" id="2804960"/>
    <lineage>
        <taxon>Eukaryota</taxon>
        <taxon>Fungi</taxon>
        <taxon>Dikarya</taxon>
        <taxon>Basidiomycota</taxon>
        <taxon>Agaricomycotina</taxon>
        <taxon>Agaricomycetes</taxon>
        <taxon>Agaricomycetidae</taxon>
        <taxon>Agaricales</taxon>
        <taxon>Marasmiineae</taxon>
        <taxon>Omphalotaceae</taxon>
        <taxon>Lentinula</taxon>
    </lineage>
</organism>
<evidence type="ECO:0000313" key="1">
    <source>
        <dbReference type="EMBL" id="KAJ3804034.1"/>
    </source>
</evidence>
<protein>
    <submittedName>
        <fullName evidence="1">Uncharacterized protein</fullName>
    </submittedName>
</protein>
<dbReference type="EMBL" id="MU796379">
    <property type="protein sequence ID" value="KAJ3804034.1"/>
    <property type="molecule type" value="Genomic_DNA"/>
</dbReference>
<evidence type="ECO:0000313" key="2">
    <source>
        <dbReference type="Proteomes" id="UP001163835"/>
    </source>
</evidence>
<sequence length="272" mass="30162">MQYLPPDILDWDNAITTCEANKVFDAAIWALNRQGKPLEALAKADTFDQSLSLELVNIFQAASNQVSIADSQDPSAMDIPLEDIWFKLLHSQINCVQTITGSSSPEALVADIHTSFTSAIVQSEWKALSTLRSLVQETFSALVSVTTTRAISFPRLFNRLVNAATHSQVTTGTQYTEFRSILTGMLESYHSDGDMLIITKHLLDRDLFETLEDATRERVHGWTPSRITDCSMCCKPLLQWSKGQPDTGGVSLDQRIVVSRTGSIYHSRCSSS</sequence>
<reference evidence="1" key="1">
    <citation type="submission" date="2022-09" db="EMBL/GenBank/DDBJ databases">
        <title>A Global Phylogenomic Analysis of the Shiitake Genus Lentinula.</title>
        <authorList>
            <consortium name="DOE Joint Genome Institute"/>
            <person name="Sierra-Patev S."/>
            <person name="Min B."/>
            <person name="Naranjo-Ortiz M."/>
            <person name="Looney B."/>
            <person name="Konkel Z."/>
            <person name="Slot J.C."/>
            <person name="Sakamoto Y."/>
            <person name="Steenwyk J.L."/>
            <person name="Rokas A."/>
            <person name="Carro J."/>
            <person name="Camarero S."/>
            <person name="Ferreira P."/>
            <person name="Molpeceres G."/>
            <person name="Ruiz-Duenas F.J."/>
            <person name="Serrano A."/>
            <person name="Henrissat B."/>
            <person name="Drula E."/>
            <person name="Hughes K.W."/>
            <person name="Mata J.L."/>
            <person name="Ishikawa N.K."/>
            <person name="Vargas-Isla R."/>
            <person name="Ushijima S."/>
            <person name="Smith C.A."/>
            <person name="Ahrendt S."/>
            <person name="Andreopoulos W."/>
            <person name="He G."/>
            <person name="Labutti K."/>
            <person name="Lipzen A."/>
            <person name="Ng V."/>
            <person name="Riley R."/>
            <person name="Sandor L."/>
            <person name="Barry K."/>
            <person name="Martinez A.T."/>
            <person name="Xiao Y."/>
            <person name="Gibbons J.G."/>
            <person name="Terashima K."/>
            <person name="Grigoriev I.V."/>
            <person name="Hibbett D.S."/>
        </authorList>
    </citation>
    <scope>NUCLEOTIDE SEQUENCE</scope>
    <source>
        <strain evidence="1">TMI1499</strain>
    </source>
</reference>